<dbReference type="Proteomes" id="UP000531216">
    <property type="component" value="Unassembled WGS sequence"/>
</dbReference>
<evidence type="ECO:0000313" key="1">
    <source>
        <dbReference type="EMBL" id="MBB3937931.1"/>
    </source>
</evidence>
<gene>
    <name evidence="1" type="ORF">GGR05_004100</name>
</gene>
<dbReference type="EMBL" id="JACIDO010000013">
    <property type="protein sequence ID" value="MBB3937931.1"/>
    <property type="molecule type" value="Genomic_DNA"/>
</dbReference>
<sequence>MSIARIALRTAAVEAIKGRTLVGDNVLDSPNGALDIAADGTLRTNEDRPFVAVFTDDAVAEGIEGRNLTANGTCVLVIEAGVSIAMTQTNDKGESEIVGIGVPASDRHFEFLLEFVQRQVNDALTDPDNDWAEIWRSLSLRVVKIEVGAKRTSDDGQRLAGRQTRIWLDLLPDPVLGDVLEPASPFTAFLDRLAESEDQDNQKIAGTLRTIFDGPVAPDWHITQRRLGATRDELRAIGLGPIKQDTDRATPVLAEVEGMPEPIVVLAP</sequence>
<keyword evidence="2" id="KW-1185">Reference proteome</keyword>
<evidence type="ECO:0000313" key="2">
    <source>
        <dbReference type="Proteomes" id="UP000531216"/>
    </source>
</evidence>
<name>A0A7W6C1U3_9HYPH</name>
<dbReference type="AlphaFoldDB" id="A0A7W6C1U3"/>
<organism evidence="1 2">
    <name type="scientific">Aureimonas phyllosphaerae</name>
    <dbReference type="NCBI Taxonomy" id="1166078"/>
    <lineage>
        <taxon>Bacteria</taxon>
        <taxon>Pseudomonadati</taxon>
        <taxon>Pseudomonadota</taxon>
        <taxon>Alphaproteobacteria</taxon>
        <taxon>Hyphomicrobiales</taxon>
        <taxon>Aurantimonadaceae</taxon>
        <taxon>Aureimonas</taxon>
    </lineage>
</organism>
<dbReference type="RefSeq" id="WP_175526934.1">
    <property type="nucleotide sequence ID" value="NZ_FOOA01000025.1"/>
</dbReference>
<proteinExistence type="predicted"/>
<comment type="caution">
    <text evidence="1">The sequence shown here is derived from an EMBL/GenBank/DDBJ whole genome shotgun (WGS) entry which is preliminary data.</text>
</comment>
<reference evidence="1 2" key="1">
    <citation type="submission" date="2020-08" db="EMBL/GenBank/DDBJ databases">
        <title>Genomic Encyclopedia of Type Strains, Phase IV (KMG-IV): sequencing the most valuable type-strain genomes for metagenomic binning, comparative biology and taxonomic classification.</title>
        <authorList>
            <person name="Goeker M."/>
        </authorList>
    </citation>
    <scope>NUCLEOTIDE SEQUENCE [LARGE SCALE GENOMIC DNA]</scope>
    <source>
        <strain evidence="1 2">DSM 25024</strain>
    </source>
</reference>
<accession>A0A7W6C1U3</accession>
<protein>
    <submittedName>
        <fullName evidence="1">Uncharacterized protein</fullName>
    </submittedName>
</protein>